<dbReference type="PANTHER" id="PTHR33337">
    <property type="entry name" value="GFA DOMAIN-CONTAINING PROTEIN"/>
    <property type="match status" value="1"/>
</dbReference>
<dbReference type="Proteomes" id="UP000317078">
    <property type="component" value="Unassembled WGS sequence"/>
</dbReference>
<keyword evidence="2" id="KW-0479">Metal-binding</keyword>
<dbReference type="PROSITE" id="PS51891">
    <property type="entry name" value="CENP_V_GFA"/>
    <property type="match status" value="1"/>
</dbReference>
<comment type="similarity">
    <text evidence="1">Belongs to the Gfa family.</text>
</comment>
<keyword evidence="3" id="KW-0862">Zinc</keyword>
<evidence type="ECO:0000313" key="6">
    <source>
        <dbReference type="EMBL" id="TPG51577.1"/>
    </source>
</evidence>
<name>A0A502FPV8_9PROT</name>
<dbReference type="OrthoDB" id="9807246at2"/>
<protein>
    <submittedName>
        <fullName evidence="6">GFA family protein</fullName>
    </submittedName>
</protein>
<evidence type="ECO:0000313" key="7">
    <source>
        <dbReference type="Proteomes" id="UP000317078"/>
    </source>
</evidence>
<evidence type="ECO:0000256" key="4">
    <source>
        <dbReference type="ARBA" id="ARBA00023239"/>
    </source>
</evidence>
<evidence type="ECO:0000256" key="3">
    <source>
        <dbReference type="ARBA" id="ARBA00022833"/>
    </source>
</evidence>
<evidence type="ECO:0000256" key="2">
    <source>
        <dbReference type="ARBA" id="ARBA00022723"/>
    </source>
</evidence>
<gene>
    <name evidence="6" type="ORF">EAH89_19995</name>
</gene>
<evidence type="ECO:0000259" key="5">
    <source>
        <dbReference type="PROSITE" id="PS51891"/>
    </source>
</evidence>
<dbReference type="Pfam" id="PF04828">
    <property type="entry name" value="GFA"/>
    <property type="match status" value="1"/>
</dbReference>
<proteinExistence type="inferred from homology"/>
<dbReference type="GO" id="GO:0016846">
    <property type="term" value="F:carbon-sulfur lyase activity"/>
    <property type="evidence" value="ECO:0007669"/>
    <property type="project" value="InterPro"/>
</dbReference>
<dbReference type="AlphaFoldDB" id="A0A502FPV8"/>
<dbReference type="InterPro" id="IPR011057">
    <property type="entry name" value="Mss4-like_sf"/>
</dbReference>
<organism evidence="6 7">
    <name type="scientific">Muricoccus nepalensis</name>
    <dbReference type="NCBI Taxonomy" id="1854500"/>
    <lineage>
        <taxon>Bacteria</taxon>
        <taxon>Pseudomonadati</taxon>
        <taxon>Pseudomonadota</taxon>
        <taxon>Alphaproteobacteria</taxon>
        <taxon>Acetobacterales</taxon>
        <taxon>Roseomonadaceae</taxon>
        <taxon>Muricoccus</taxon>
    </lineage>
</organism>
<keyword evidence="4" id="KW-0456">Lyase</keyword>
<keyword evidence="7" id="KW-1185">Reference proteome</keyword>
<accession>A0A502FPV8</accession>
<dbReference type="Gene3D" id="3.90.1590.10">
    <property type="entry name" value="glutathione-dependent formaldehyde- activating enzyme (gfa)"/>
    <property type="match status" value="1"/>
</dbReference>
<feature type="domain" description="CENP-V/GFA" evidence="5">
    <location>
        <begin position="7"/>
        <end position="110"/>
    </location>
</feature>
<dbReference type="SUPFAM" id="SSF51316">
    <property type="entry name" value="Mss4-like"/>
    <property type="match status" value="1"/>
</dbReference>
<dbReference type="EMBL" id="RCZP01000025">
    <property type="protein sequence ID" value="TPG51577.1"/>
    <property type="molecule type" value="Genomic_DNA"/>
</dbReference>
<evidence type="ECO:0000256" key="1">
    <source>
        <dbReference type="ARBA" id="ARBA00005495"/>
    </source>
</evidence>
<dbReference type="GO" id="GO:0046872">
    <property type="term" value="F:metal ion binding"/>
    <property type="evidence" value="ECO:0007669"/>
    <property type="project" value="UniProtKB-KW"/>
</dbReference>
<dbReference type="InterPro" id="IPR006913">
    <property type="entry name" value="CENP-V/GFA"/>
</dbReference>
<comment type="caution">
    <text evidence="6">The sequence shown here is derived from an EMBL/GenBank/DDBJ whole genome shotgun (WGS) entry which is preliminary data.</text>
</comment>
<dbReference type="PANTHER" id="PTHR33337:SF40">
    <property type="entry name" value="CENP-V_GFA DOMAIN-CONTAINING PROTEIN-RELATED"/>
    <property type="match status" value="1"/>
</dbReference>
<reference evidence="6 7" key="1">
    <citation type="journal article" date="2019" name="Environ. Microbiol.">
        <title>Species interactions and distinct microbial communities in high Arctic permafrost affected cryosols are associated with the CH4 and CO2 gas fluxes.</title>
        <authorList>
            <person name="Altshuler I."/>
            <person name="Hamel J."/>
            <person name="Turney S."/>
            <person name="Magnuson E."/>
            <person name="Levesque R."/>
            <person name="Greer C."/>
            <person name="Whyte L.G."/>
        </authorList>
    </citation>
    <scope>NUCLEOTIDE SEQUENCE [LARGE SCALE GENOMIC DNA]</scope>
    <source>
        <strain evidence="6 7">S9.3B</strain>
    </source>
</reference>
<sequence>MTEAPVLAGGCHCGALRYEARGEPFHATFCHCADCRRVAGAPVVAWFSVARAEFRVLSGRMRLYASSPGVERGFCGDCGTALTYATDTAPGEIDVTTASLDDPARVPPWDHVRFADRLPWVVPGDGLRRFPGTRGEG</sequence>